<dbReference type="Gene3D" id="1.10.150.50">
    <property type="entry name" value="Transcription Factor, Ets-1"/>
    <property type="match status" value="1"/>
</dbReference>
<dbReference type="EMBL" id="VYZH01002652">
    <property type="protein sequence ID" value="NWS45746.1"/>
    <property type="molecule type" value="Genomic_DNA"/>
</dbReference>
<feature type="region of interest" description="Disordered" evidence="3">
    <location>
        <begin position="34"/>
        <end position="93"/>
    </location>
</feature>
<dbReference type="InterPro" id="IPR041418">
    <property type="entry name" value="SAM_3"/>
</dbReference>
<sequence>GHGTNLAPPCARCRAEHPNSELVPRYIPVFSDGWLPPPMEQIQRGGDQDIPSPASEAPSHTPYSPFSLLHTQSPGTSRRDSPGQVAPSPGQGLVQALYEFQSRNPQELSVRMGDKLQVLDQQRRWWLVQDAQGDKGFVPSNILEPLSGGHSQTSPPSLHPDSPPAEVTAWLQDKGFSRM</sequence>
<dbReference type="OrthoDB" id="4680325at2759"/>
<dbReference type="Pfam" id="PF18016">
    <property type="entry name" value="SAM_3"/>
    <property type="match status" value="1"/>
</dbReference>
<dbReference type="SUPFAM" id="SSF50044">
    <property type="entry name" value="SH3-domain"/>
    <property type="match status" value="1"/>
</dbReference>
<dbReference type="Pfam" id="PF00018">
    <property type="entry name" value="SH3_1"/>
    <property type="match status" value="1"/>
</dbReference>
<protein>
    <submittedName>
        <fullName evidence="5">ES8L3 protein</fullName>
    </submittedName>
</protein>
<dbReference type="InterPro" id="IPR039801">
    <property type="entry name" value="EPS8-like"/>
</dbReference>
<dbReference type="GO" id="GO:0031982">
    <property type="term" value="C:vesicle"/>
    <property type="evidence" value="ECO:0007669"/>
    <property type="project" value="TreeGrafter"/>
</dbReference>
<proteinExistence type="predicted"/>
<keyword evidence="6" id="KW-1185">Reference proteome</keyword>
<dbReference type="PANTHER" id="PTHR12287">
    <property type="entry name" value="EPIDERMAL GROWTH FACTOR RECEPTOR KINASE SUBSTRATE EPS8-RELATED PROTEIN"/>
    <property type="match status" value="1"/>
</dbReference>
<reference evidence="5 6" key="1">
    <citation type="submission" date="2019-09" db="EMBL/GenBank/DDBJ databases">
        <title>Bird 10,000 Genomes (B10K) Project - Family phase.</title>
        <authorList>
            <person name="Zhang G."/>
        </authorList>
    </citation>
    <scope>NUCLEOTIDE SEQUENCE [LARGE SCALE GENOMIC DNA]</scope>
    <source>
        <strain evidence="5">B10K-DU-017-47</strain>
    </source>
</reference>
<dbReference type="PROSITE" id="PS50002">
    <property type="entry name" value="SH3"/>
    <property type="match status" value="1"/>
</dbReference>
<dbReference type="SMART" id="SM00326">
    <property type="entry name" value="SH3"/>
    <property type="match status" value="1"/>
</dbReference>
<evidence type="ECO:0000256" key="2">
    <source>
        <dbReference type="PROSITE-ProRule" id="PRU00192"/>
    </source>
</evidence>
<name>A0A7K5FLH7_PROAR</name>
<dbReference type="GO" id="GO:0003779">
    <property type="term" value="F:actin binding"/>
    <property type="evidence" value="ECO:0007669"/>
    <property type="project" value="TreeGrafter"/>
</dbReference>
<dbReference type="Proteomes" id="UP000562415">
    <property type="component" value="Unassembled WGS sequence"/>
</dbReference>
<evidence type="ECO:0000256" key="1">
    <source>
        <dbReference type="ARBA" id="ARBA00022443"/>
    </source>
</evidence>
<dbReference type="GO" id="GO:0032587">
    <property type="term" value="C:ruffle membrane"/>
    <property type="evidence" value="ECO:0007669"/>
    <property type="project" value="TreeGrafter"/>
</dbReference>
<feature type="non-terminal residue" evidence="5">
    <location>
        <position position="179"/>
    </location>
</feature>
<evidence type="ECO:0000313" key="5">
    <source>
        <dbReference type="EMBL" id="NWS45746.1"/>
    </source>
</evidence>
<evidence type="ECO:0000256" key="3">
    <source>
        <dbReference type="SAM" id="MobiDB-lite"/>
    </source>
</evidence>
<accession>A0A7K5FLH7</accession>
<dbReference type="GO" id="GO:0007266">
    <property type="term" value="P:Rho protein signal transduction"/>
    <property type="evidence" value="ECO:0007669"/>
    <property type="project" value="TreeGrafter"/>
</dbReference>
<evidence type="ECO:0000313" key="6">
    <source>
        <dbReference type="Proteomes" id="UP000562415"/>
    </source>
</evidence>
<feature type="domain" description="SH3" evidence="4">
    <location>
        <begin position="89"/>
        <end position="148"/>
    </location>
</feature>
<dbReference type="Gene3D" id="2.30.30.40">
    <property type="entry name" value="SH3 Domains"/>
    <property type="match status" value="1"/>
</dbReference>
<feature type="region of interest" description="Disordered" evidence="3">
    <location>
        <begin position="135"/>
        <end position="167"/>
    </location>
</feature>
<dbReference type="AlphaFoldDB" id="A0A7K5FLH7"/>
<feature type="compositionally biased region" description="Polar residues" evidence="3">
    <location>
        <begin position="61"/>
        <end position="76"/>
    </location>
</feature>
<dbReference type="GO" id="GO:0035023">
    <property type="term" value="P:regulation of Rho protein signal transduction"/>
    <property type="evidence" value="ECO:0007669"/>
    <property type="project" value="TreeGrafter"/>
</dbReference>
<evidence type="ECO:0000259" key="4">
    <source>
        <dbReference type="PROSITE" id="PS50002"/>
    </source>
</evidence>
<dbReference type="InterPro" id="IPR001452">
    <property type="entry name" value="SH3_domain"/>
</dbReference>
<organism evidence="5 6">
    <name type="scientific">Probosciger aterrimus</name>
    <name type="common">Palm cockatoo</name>
    <dbReference type="NCBI Taxonomy" id="141839"/>
    <lineage>
        <taxon>Eukaryota</taxon>
        <taxon>Metazoa</taxon>
        <taxon>Chordata</taxon>
        <taxon>Craniata</taxon>
        <taxon>Vertebrata</taxon>
        <taxon>Euteleostomi</taxon>
        <taxon>Archelosauria</taxon>
        <taxon>Archosauria</taxon>
        <taxon>Dinosauria</taxon>
        <taxon>Saurischia</taxon>
        <taxon>Theropoda</taxon>
        <taxon>Coelurosauria</taxon>
        <taxon>Aves</taxon>
        <taxon>Neognathae</taxon>
        <taxon>Neoaves</taxon>
        <taxon>Telluraves</taxon>
        <taxon>Australaves</taxon>
        <taxon>Psittaciformes</taxon>
        <taxon>Cacatuidae</taxon>
        <taxon>Probosciger</taxon>
    </lineage>
</organism>
<dbReference type="PRINTS" id="PR00452">
    <property type="entry name" value="SH3DOMAIN"/>
</dbReference>
<dbReference type="PANTHER" id="PTHR12287:SF22">
    <property type="entry name" value="EPIDERMAL GROWTH FACTOR RECEPTOR KINASE SUBSTRATE 8-LIKE PROTEIN 3"/>
    <property type="match status" value="1"/>
</dbReference>
<comment type="caution">
    <text evidence="5">The sequence shown here is derived from an EMBL/GenBank/DDBJ whole genome shotgun (WGS) entry which is preliminary data.</text>
</comment>
<feature type="non-terminal residue" evidence="5">
    <location>
        <position position="1"/>
    </location>
</feature>
<gene>
    <name evidence="5" type="primary">Eps8l3_0</name>
    <name evidence="5" type="ORF">PROATE_R15585</name>
</gene>
<dbReference type="GO" id="GO:1900029">
    <property type="term" value="P:positive regulation of ruffle assembly"/>
    <property type="evidence" value="ECO:0007669"/>
    <property type="project" value="TreeGrafter"/>
</dbReference>
<keyword evidence="1 2" id="KW-0728">SH3 domain</keyword>
<dbReference type="InterPro" id="IPR036028">
    <property type="entry name" value="SH3-like_dom_sf"/>
</dbReference>
<dbReference type="InterPro" id="IPR013761">
    <property type="entry name" value="SAM/pointed_sf"/>
</dbReference>